<feature type="domain" description="Integrase SAM-like N-terminal" evidence="2">
    <location>
        <begin position="75"/>
        <end position="127"/>
    </location>
</feature>
<dbReference type="InterPro" id="IPR010998">
    <property type="entry name" value="Integrase_recombinase_N"/>
</dbReference>
<protein>
    <submittedName>
        <fullName evidence="3">Phage integrase N-terminal SAM-like domain-containing protein</fullName>
    </submittedName>
</protein>
<dbReference type="EMBL" id="SIJK02000001">
    <property type="protein sequence ID" value="MBP1464276.1"/>
    <property type="molecule type" value="Genomic_DNA"/>
</dbReference>
<dbReference type="InterPro" id="IPR004107">
    <property type="entry name" value="Integrase_SAM-like_N"/>
</dbReference>
<dbReference type="Proteomes" id="UP001193081">
    <property type="component" value="Unassembled WGS sequence"/>
</dbReference>
<organism evidence="3 4">
    <name type="scientific">Candidatus Chloroploca mongolica</name>
    <dbReference type="NCBI Taxonomy" id="2528176"/>
    <lineage>
        <taxon>Bacteria</taxon>
        <taxon>Bacillati</taxon>
        <taxon>Chloroflexota</taxon>
        <taxon>Chloroflexia</taxon>
        <taxon>Chloroflexales</taxon>
        <taxon>Chloroflexineae</taxon>
        <taxon>Oscillochloridaceae</taxon>
        <taxon>Candidatus Chloroploca</taxon>
    </lineage>
</organism>
<keyword evidence="1" id="KW-0238">DNA-binding</keyword>
<evidence type="ECO:0000256" key="1">
    <source>
        <dbReference type="ARBA" id="ARBA00023125"/>
    </source>
</evidence>
<gene>
    <name evidence="3" type="ORF">EYB53_001010</name>
</gene>
<comment type="caution">
    <text evidence="3">The sequence shown here is derived from an EMBL/GenBank/DDBJ whole genome shotgun (WGS) entry which is preliminary data.</text>
</comment>
<evidence type="ECO:0000313" key="3">
    <source>
        <dbReference type="EMBL" id="MBP1464276.1"/>
    </source>
</evidence>
<name>A0ABS4D4B4_9CHLR</name>
<evidence type="ECO:0000313" key="4">
    <source>
        <dbReference type="Proteomes" id="UP001193081"/>
    </source>
</evidence>
<dbReference type="Pfam" id="PF13495">
    <property type="entry name" value="Phage_int_SAM_4"/>
    <property type="match status" value="1"/>
</dbReference>
<evidence type="ECO:0000259" key="2">
    <source>
        <dbReference type="Pfam" id="PF13495"/>
    </source>
</evidence>
<keyword evidence="4" id="KW-1185">Reference proteome</keyword>
<accession>A0ABS4D4B4</accession>
<sequence length="203" mass="23168">MSGQGCCKVPVGLDNKDYADLPEWLPRKQAEPEIVEAAGDFDDQIANDPTPEADGVLEHATAFDAAVDLFNPDASLREIRRKHYSLRTEEAYVGWVRRFVRFHQLCHPREMGASEVSAFLTHLAVEGLTQRRKGWLHLPTQLAEDLTQRRKGAKAQRLASSPHTALRLCVYRPVDRACRLGYNNFRLVWVIGSYIKKREIWLT</sequence>
<reference evidence="3 4" key="1">
    <citation type="submission" date="2021-03" db="EMBL/GenBank/DDBJ databases">
        <authorList>
            <person name="Grouzdev D.S."/>
        </authorList>
    </citation>
    <scope>NUCLEOTIDE SEQUENCE [LARGE SCALE GENOMIC DNA]</scope>
    <source>
        <strain evidence="3 4">M50-1</strain>
    </source>
</reference>
<proteinExistence type="predicted"/>
<dbReference type="Gene3D" id="1.10.150.130">
    <property type="match status" value="1"/>
</dbReference>